<accession>A0A182WMY0</accession>
<dbReference type="AlphaFoldDB" id="A0A182WMY0"/>
<reference evidence="2" key="1">
    <citation type="submission" date="2013-03" db="EMBL/GenBank/DDBJ databases">
        <title>The Genome Sequence of Anopheles minimus MINIMUS1.</title>
        <authorList>
            <consortium name="The Broad Institute Genomics Platform"/>
            <person name="Neafsey D.E."/>
            <person name="Walton C."/>
            <person name="Walker B."/>
            <person name="Young S.K."/>
            <person name="Zeng Q."/>
            <person name="Gargeya S."/>
            <person name="Fitzgerald M."/>
            <person name="Haas B."/>
            <person name="Abouelleil A."/>
            <person name="Allen A.W."/>
            <person name="Alvarado L."/>
            <person name="Arachchi H.M."/>
            <person name="Berlin A.M."/>
            <person name="Chapman S.B."/>
            <person name="Gainer-Dewar J."/>
            <person name="Goldberg J."/>
            <person name="Griggs A."/>
            <person name="Gujja S."/>
            <person name="Hansen M."/>
            <person name="Howarth C."/>
            <person name="Imamovic A."/>
            <person name="Ireland A."/>
            <person name="Larimer J."/>
            <person name="McCowan C."/>
            <person name="Murphy C."/>
            <person name="Pearson M."/>
            <person name="Poon T.W."/>
            <person name="Priest M."/>
            <person name="Roberts A."/>
            <person name="Saif S."/>
            <person name="Shea T."/>
            <person name="Sisk P."/>
            <person name="Sykes S."/>
            <person name="Wortman J."/>
            <person name="Nusbaum C."/>
            <person name="Birren B."/>
        </authorList>
    </citation>
    <scope>NUCLEOTIDE SEQUENCE [LARGE SCALE GENOMIC DNA]</scope>
    <source>
        <strain evidence="2">MINIMUS1</strain>
    </source>
</reference>
<organism evidence="1 2">
    <name type="scientific">Anopheles minimus</name>
    <dbReference type="NCBI Taxonomy" id="112268"/>
    <lineage>
        <taxon>Eukaryota</taxon>
        <taxon>Metazoa</taxon>
        <taxon>Ecdysozoa</taxon>
        <taxon>Arthropoda</taxon>
        <taxon>Hexapoda</taxon>
        <taxon>Insecta</taxon>
        <taxon>Pterygota</taxon>
        <taxon>Neoptera</taxon>
        <taxon>Endopterygota</taxon>
        <taxon>Diptera</taxon>
        <taxon>Nematocera</taxon>
        <taxon>Culicoidea</taxon>
        <taxon>Culicidae</taxon>
        <taxon>Anophelinae</taxon>
        <taxon>Anopheles</taxon>
    </lineage>
</organism>
<protein>
    <submittedName>
        <fullName evidence="1">Uncharacterized protein</fullName>
    </submittedName>
</protein>
<sequence length="24" mass="2862">MLDTVEKDFRKKDSLLRGWLVIKA</sequence>
<evidence type="ECO:0000313" key="2">
    <source>
        <dbReference type="Proteomes" id="UP000075920"/>
    </source>
</evidence>
<dbReference type="VEuPathDB" id="VectorBase:AMIN014087"/>
<evidence type="ECO:0000313" key="1">
    <source>
        <dbReference type="EnsemblMetazoa" id="AMIN014087-PA"/>
    </source>
</evidence>
<dbReference type="Proteomes" id="UP000075920">
    <property type="component" value="Unassembled WGS sequence"/>
</dbReference>
<proteinExistence type="predicted"/>
<keyword evidence="2" id="KW-1185">Reference proteome</keyword>
<dbReference type="EnsemblMetazoa" id="AMIN014087-RA">
    <property type="protein sequence ID" value="AMIN014087-PA"/>
    <property type="gene ID" value="AMIN014087"/>
</dbReference>
<name>A0A182WMY0_9DIPT</name>
<reference evidence="1" key="2">
    <citation type="submission" date="2020-05" db="UniProtKB">
        <authorList>
            <consortium name="EnsemblMetazoa"/>
        </authorList>
    </citation>
    <scope>IDENTIFICATION</scope>
    <source>
        <strain evidence="1">MINIMUS1</strain>
    </source>
</reference>